<dbReference type="InterPro" id="IPR023267">
    <property type="entry name" value="RCMT"/>
</dbReference>
<evidence type="ECO:0000256" key="4">
    <source>
        <dbReference type="ARBA" id="ARBA00022884"/>
    </source>
</evidence>
<dbReference type="GO" id="GO:0001510">
    <property type="term" value="P:RNA methylation"/>
    <property type="evidence" value="ECO:0007669"/>
    <property type="project" value="InterPro"/>
</dbReference>
<evidence type="ECO:0000256" key="5">
    <source>
        <dbReference type="PROSITE-ProRule" id="PRU01023"/>
    </source>
</evidence>
<accession>A0A6N6VIT6</accession>
<feature type="binding site" evidence="5">
    <location>
        <position position="261"/>
    </location>
    <ligand>
        <name>S-adenosyl-L-methionine</name>
        <dbReference type="ChEBI" id="CHEBI:59789"/>
    </ligand>
</feature>
<comment type="caution">
    <text evidence="5">Lacks conserved residue(s) required for the propagation of feature annotation.</text>
</comment>
<evidence type="ECO:0000256" key="2">
    <source>
        <dbReference type="ARBA" id="ARBA00022679"/>
    </source>
</evidence>
<evidence type="ECO:0000256" key="3">
    <source>
        <dbReference type="ARBA" id="ARBA00022691"/>
    </source>
</evidence>
<keyword evidence="4 5" id="KW-0694">RNA-binding</keyword>
<dbReference type="Gene3D" id="3.40.50.150">
    <property type="entry name" value="Vaccinia Virus protein VP39"/>
    <property type="match status" value="1"/>
</dbReference>
<dbReference type="PANTHER" id="PTHR22807">
    <property type="entry name" value="NOP2 YEAST -RELATED NOL1/NOP2/FMU SUN DOMAIN-CONTAINING"/>
    <property type="match status" value="1"/>
</dbReference>
<dbReference type="Pfam" id="PF22458">
    <property type="entry name" value="RsmF-B_ferredox"/>
    <property type="match status" value="1"/>
</dbReference>
<name>A0A6N6VIT6_9HYPH</name>
<feature type="binding site" evidence="5">
    <location>
        <position position="313"/>
    </location>
    <ligand>
        <name>S-adenosyl-L-methionine</name>
        <dbReference type="ChEBI" id="CHEBI:59789"/>
    </ligand>
</feature>
<dbReference type="PANTHER" id="PTHR22807:SF53">
    <property type="entry name" value="RIBOSOMAL RNA SMALL SUBUNIT METHYLTRANSFERASE B-RELATED"/>
    <property type="match status" value="1"/>
</dbReference>
<keyword evidence="8" id="KW-1185">Reference proteome</keyword>
<dbReference type="PROSITE" id="PS51686">
    <property type="entry name" value="SAM_MT_RSMB_NOP"/>
    <property type="match status" value="1"/>
</dbReference>
<reference evidence="7 8" key="1">
    <citation type="submission" date="2019-09" db="EMBL/GenBank/DDBJ databases">
        <title>Parvibaculum sedimenti sp. nov., isolated from sediment.</title>
        <authorList>
            <person name="Wang Y."/>
        </authorList>
    </citation>
    <scope>NUCLEOTIDE SEQUENCE [LARGE SCALE GENOMIC DNA]</scope>
    <source>
        <strain evidence="7 8">HXT-9</strain>
    </source>
</reference>
<dbReference type="RefSeq" id="WP_152215748.1">
    <property type="nucleotide sequence ID" value="NZ_WESC01000006.1"/>
</dbReference>
<feature type="active site" description="Nucleophile" evidence="5">
    <location>
        <position position="366"/>
    </location>
</feature>
<evidence type="ECO:0000313" key="7">
    <source>
        <dbReference type="EMBL" id="KAB7740382.1"/>
    </source>
</evidence>
<dbReference type="Pfam" id="PF01189">
    <property type="entry name" value="Methyltr_RsmB-F"/>
    <property type="match status" value="1"/>
</dbReference>
<evidence type="ECO:0000256" key="1">
    <source>
        <dbReference type="ARBA" id="ARBA00022603"/>
    </source>
</evidence>
<dbReference type="AlphaFoldDB" id="A0A6N6VIT6"/>
<keyword evidence="3 5" id="KW-0949">S-adenosyl-L-methionine</keyword>
<dbReference type="GO" id="GO:0008173">
    <property type="term" value="F:RNA methyltransferase activity"/>
    <property type="evidence" value="ECO:0007669"/>
    <property type="project" value="InterPro"/>
</dbReference>
<gene>
    <name evidence="7" type="ORF">F2P47_07580</name>
</gene>
<protein>
    <submittedName>
        <fullName evidence="7">MFS transporter</fullName>
    </submittedName>
</protein>
<dbReference type="PRINTS" id="PR02008">
    <property type="entry name" value="RCMTFAMILY"/>
</dbReference>
<evidence type="ECO:0000313" key="8">
    <source>
        <dbReference type="Proteomes" id="UP000468901"/>
    </source>
</evidence>
<feature type="domain" description="SAM-dependent MTase RsmB/NOP-type" evidence="6">
    <location>
        <begin position="147"/>
        <end position="431"/>
    </location>
</feature>
<organism evidence="7 8">
    <name type="scientific">Parvibaculum sedimenti</name>
    <dbReference type="NCBI Taxonomy" id="2608632"/>
    <lineage>
        <taxon>Bacteria</taxon>
        <taxon>Pseudomonadati</taxon>
        <taxon>Pseudomonadota</taxon>
        <taxon>Alphaproteobacteria</taxon>
        <taxon>Hyphomicrobiales</taxon>
        <taxon>Parvibaculaceae</taxon>
        <taxon>Parvibaculum</taxon>
    </lineage>
</organism>
<evidence type="ECO:0000259" key="6">
    <source>
        <dbReference type="PROSITE" id="PS51686"/>
    </source>
</evidence>
<dbReference type="Gene3D" id="3.30.70.1170">
    <property type="entry name" value="Sun protein, domain 3"/>
    <property type="match status" value="1"/>
</dbReference>
<dbReference type="InterPro" id="IPR029063">
    <property type="entry name" value="SAM-dependent_MTases_sf"/>
</dbReference>
<comment type="caution">
    <text evidence="7">The sequence shown here is derived from an EMBL/GenBank/DDBJ whole genome shotgun (WGS) entry which is preliminary data.</text>
</comment>
<sequence length="432" mass="45957">MTPGARLQAAIDILSTIAEMRHPADRVVDGWARASRFAGSKDRAAVSELVYSVLRHRAELAAALGADTPRLLALGAVALIDGAGHAGAMALADGARHAPAALAPDEAAALRAAVLPAADAPASVRLNYPEWLHAEFERAFGGDLEAEMVALMERAPTDLRVNLLKGTREAAMEALAAENVETESCPLSPWGLRLKGRANITGLKAFRDGLVEVQDEGSQLACLVAGAAPGEQVVDLCAGGGGKSLALAALMGNRGQIHACDTDRRRLAKLMPRAQRAGTRNIQTRFIKPHILPGGADADFPDLEGKADSVLVDAPCSGTGAWRRSPDARWRLTPELLESYRVTQAEVLARGARLVRPGGRLVYVTCSLLPSENEDRIAGFLGQCEDFVQLPWQARWPDDLPVPHAPPGLALRLSPVRCGTDGFFVAIMQRKT</sequence>
<dbReference type="InterPro" id="IPR049560">
    <property type="entry name" value="MeTrfase_RsmB-F_NOP2_cat"/>
</dbReference>
<dbReference type="InterPro" id="IPR054728">
    <property type="entry name" value="RsmB-like_ferredoxin"/>
</dbReference>
<keyword evidence="2 5" id="KW-0808">Transferase</keyword>
<proteinExistence type="inferred from homology"/>
<keyword evidence="1 5" id="KW-0489">Methyltransferase</keyword>
<dbReference type="InterPro" id="IPR001678">
    <property type="entry name" value="MeTrfase_RsmB-F_NOP2_dom"/>
</dbReference>
<comment type="similarity">
    <text evidence="5">Belongs to the class I-like SAM-binding methyltransferase superfamily. RsmB/NOP family.</text>
</comment>
<dbReference type="EMBL" id="WESC01000006">
    <property type="protein sequence ID" value="KAB7740382.1"/>
    <property type="molecule type" value="Genomic_DNA"/>
</dbReference>
<dbReference type="CDD" id="cd02440">
    <property type="entry name" value="AdoMet_MTases"/>
    <property type="match status" value="1"/>
</dbReference>
<dbReference type="SUPFAM" id="SSF53335">
    <property type="entry name" value="S-adenosyl-L-methionine-dependent methyltransferases"/>
    <property type="match status" value="1"/>
</dbReference>
<dbReference type="Proteomes" id="UP000468901">
    <property type="component" value="Unassembled WGS sequence"/>
</dbReference>
<dbReference type="GO" id="GO:0003723">
    <property type="term" value="F:RNA binding"/>
    <property type="evidence" value="ECO:0007669"/>
    <property type="project" value="UniProtKB-UniRule"/>
</dbReference>